<name>A0ABW5NXQ0_9DEIO</name>
<keyword evidence="2" id="KW-1185">Reference proteome</keyword>
<sequence>MDALKLGRAMIRHVARQVYDASLVQQGHQDAVWKARRAGAQFILDIEDHAAQEYLHQQLELFLAELHA</sequence>
<dbReference type="Proteomes" id="UP001597475">
    <property type="component" value="Unassembled WGS sequence"/>
</dbReference>
<dbReference type="EMBL" id="JBHUMK010000002">
    <property type="protein sequence ID" value="MFD2607851.1"/>
    <property type="molecule type" value="Genomic_DNA"/>
</dbReference>
<proteinExistence type="predicted"/>
<evidence type="ECO:0000313" key="1">
    <source>
        <dbReference type="EMBL" id="MFD2607851.1"/>
    </source>
</evidence>
<evidence type="ECO:0000313" key="2">
    <source>
        <dbReference type="Proteomes" id="UP001597475"/>
    </source>
</evidence>
<dbReference type="RefSeq" id="WP_386841872.1">
    <property type="nucleotide sequence ID" value="NZ_JBHUMK010000002.1"/>
</dbReference>
<protein>
    <submittedName>
        <fullName evidence="1">Uncharacterized protein</fullName>
    </submittedName>
</protein>
<organism evidence="1 2">
    <name type="scientific">Deinococcus taklimakanensis</name>
    <dbReference type="NCBI Taxonomy" id="536443"/>
    <lineage>
        <taxon>Bacteria</taxon>
        <taxon>Thermotogati</taxon>
        <taxon>Deinococcota</taxon>
        <taxon>Deinococci</taxon>
        <taxon>Deinococcales</taxon>
        <taxon>Deinococcaceae</taxon>
        <taxon>Deinococcus</taxon>
    </lineage>
</organism>
<reference evidence="2" key="1">
    <citation type="journal article" date="2019" name="Int. J. Syst. Evol. Microbiol.">
        <title>The Global Catalogue of Microorganisms (GCM) 10K type strain sequencing project: providing services to taxonomists for standard genome sequencing and annotation.</title>
        <authorList>
            <consortium name="The Broad Institute Genomics Platform"/>
            <consortium name="The Broad Institute Genome Sequencing Center for Infectious Disease"/>
            <person name="Wu L."/>
            <person name="Ma J."/>
        </authorList>
    </citation>
    <scope>NUCLEOTIDE SEQUENCE [LARGE SCALE GENOMIC DNA]</scope>
    <source>
        <strain evidence="2">KCTC 33842</strain>
    </source>
</reference>
<comment type="caution">
    <text evidence="1">The sequence shown here is derived from an EMBL/GenBank/DDBJ whole genome shotgun (WGS) entry which is preliminary data.</text>
</comment>
<accession>A0ABW5NXQ0</accession>
<gene>
    <name evidence="1" type="ORF">ACFSR9_00140</name>
</gene>